<evidence type="ECO:0000259" key="5">
    <source>
        <dbReference type="PROSITE" id="PS51863"/>
    </source>
</evidence>
<keyword evidence="4" id="KW-0732">Signal</keyword>
<dbReference type="SUPFAM" id="SSF57095">
    <property type="entry name" value="Scorpion toxin-like"/>
    <property type="match status" value="1"/>
</dbReference>
<dbReference type="InterPro" id="IPR018218">
    <property type="entry name" value="Scorpion_toxinL"/>
</dbReference>
<evidence type="ECO:0000256" key="2">
    <source>
        <dbReference type="ARBA" id="ARBA00022525"/>
    </source>
</evidence>
<dbReference type="SMART" id="SM00505">
    <property type="entry name" value="Knot1"/>
    <property type="match status" value="1"/>
</dbReference>
<dbReference type="PRINTS" id="PR00285">
    <property type="entry name" value="SCORPNTOXIN"/>
</dbReference>
<feature type="chain" id="PRO_5041246085" evidence="4">
    <location>
        <begin position="21"/>
        <end position="102"/>
    </location>
</feature>
<dbReference type="InterPro" id="IPR044062">
    <property type="entry name" value="LCN-type_CS_alpha_beta_dom"/>
</dbReference>
<name>A0AA49K9X4_9SCOR</name>
<feature type="domain" description="LCN-type CS-alpha/beta" evidence="5">
    <location>
        <begin position="24"/>
        <end position="102"/>
    </location>
</feature>
<evidence type="ECO:0000256" key="3">
    <source>
        <dbReference type="ARBA" id="ARBA00023157"/>
    </source>
</evidence>
<sequence length="102" mass="11989">MKTTFFILLIFSIFYGKAKGAEDRESFPVNRFGCTYPCYYGEDTEKCRRLCRETLGADYGYCFWYACYCENLPENVRRIKSQGFFGCSNGWWVVSTTTRKPK</sequence>
<protein>
    <submittedName>
        <fullName evidence="6">NaTx</fullName>
    </submittedName>
</protein>
<dbReference type="GO" id="GO:0005576">
    <property type="term" value="C:extracellular region"/>
    <property type="evidence" value="ECO:0007669"/>
    <property type="project" value="UniProtKB-SubCell"/>
</dbReference>
<dbReference type="PROSITE" id="PS51863">
    <property type="entry name" value="LCN_CSAB"/>
    <property type="match status" value="1"/>
</dbReference>
<dbReference type="AlphaFoldDB" id="A0AA49K9X4"/>
<evidence type="ECO:0000313" key="6">
    <source>
        <dbReference type="EMBL" id="WLF82735.1"/>
    </source>
</evidence>
<accession>A0AA49K9X4</accession>
<dbReference type="InterPro" id="IPR036574">
    <property type="entry name" value="Scorpion_toxin-like_sf"/>
</dbReference>
<dbReference type="InterPro" id="IPR003614">
    <property type="entry name" value="Knottins"/>
</dbReference>
<dbReference type="GO" id="GO:0019871">
    <property type="term" value="F:sodium channel inhibitor activity"/>
    <property type="evidence" value="ECO:0007669"/>
    <property type="project" value="InterPro"/>
</dbReference>
<dbReference type="EMBL" id="OQ368615">
    <property type="protein sequence ID" value="WLF82735.1"/>
    <property type="molecule type" value="mRNA"/>
</dbReference>
<dbReference type="Pfam" id="PF00537">
    <property type="entry name" value="Toxin_3"/>
    <property type="match status" value="1"/>
</dbReference>
<comment type="subcellular location">
    <subcellularLocation>
        <location evidence="1">Secreted</location>
    </subcellularLocation>
</comment>
<dbReference type="CDD" id="cd23106">
    <property type="entry name" value="neurotoxins_LC_scorpion"/>
    <property type="match status" value="1"/>
</dbReference>
<keyword evidence="2" id="KW-0964">Secreted</keyword>
<dbReference type="Gene3D" id="3.30.30.10">
    <property type="entry name" value="Knottin, scorpion toxin-like"/>
    <property type="match status" value="1"/>
</dbReference>
<dbReference type="InterPro" id="IPR002061">
    <property type="entry name" value="Scorpion_toxinL/defensin"/>
</dbReference>
<dbReference type="GO" id="GO:0090729">
    <property type="term" value="F:toxin activity"/>
    <property type="evidence" value="ECO:0007669"/>
    <property type="project" value="InterPro"/>
</dbReference>
<proteinExistence type="evidence at transcript level"/>
<evidence type="ECO:0000256" key="4">
    <source>
        <dbReference type="SAM" id="SignalP"/>
    </source>
</evidence>
<evidence type="ECO:0000256" key="1">
    <source>
        <dbReference type="ARBA" id="ARBA00004613"/>
    </source>
</evidence>
<keyword evidence="3" id="KW-1015">Disulfide bond</keyword>
<feature type="signal peptide" evidence="4">
    <location>
        <begin position="1"/>
        <end position="20"/>
    </location>
</feature>
<organism evidence="6">
    <name type="scientific">Tityus melici</name>
    <dbReference type="NCBI Taxonomy" id="3026321"/>
    <lineage>
        <taxon>Eukaryota</taxon>
        <taxon>Metazoa</taxon>
        <taxon>Ecdysozoa</taxon>
        <taxon>Arthropoda</taxon>
        <taxon>Chelicerata</taxon>
        <taxon>Arachnida</taxon>
        <taxon>Scorpiones</taxon>
        <taxon>Buthida</taxon>
        <taxon>Buthoidea</taxon>
        <taxon>Buthidae</taxon>
        <taxon>Tityus</taxon>
    </lineage>
</organism>
<reference evidence="6" key="1">
    <citation type="submission" date="2023-01" db="EMBL/GenBank/DDBJ databases">
        <title>Tityus melici venom characterization: a new scorpion of medical importance.</title>
        <authorList>
            <person name="Kalapothakis Y."/>
            <person name="Miranda K."/>
            <person name="Aragao M."/>
            <person name="Larangote D."/>
            <person name="Braga-Pereira G."/>
            <person name="Noetzold M."/>
            <person name="Molina D."/>
            <person name="Langer R."/>
            <person name="Conceicao I.M."/>
            <person name="Guerra-Duarte C."/>
            <person name="Kalapothakis E."/>
            <person name="Chavez-Olortegui C."/>
            <person name="Borges A."/>
        </authorList>
    </citation>
    <scope>NUCLEOTIDE SEQUENCE</scope>
    <source>
        <strain evidence="6">Tme30</strain>
    </source>
</reference>
<dbReference type="GO" id="GO:0006952">
    <property type="term" value="P:defense response"/>
    <property type="evidence" value="ECO:0007669"/>
    <property type="project" value="InterPro"/>
</dbReference>